<dbReference type="GO" id="GO:0002229">
    <property type="term" value="P:defense response to oomycetes"/>
    <property type="evidence" value="ECO:0007669"/>
    <property type="project" value="UniProtKB-ARBA"/>
</dbReference>
<proteinExistence type="inferred from homology"/>
<evidence type="ECO:0000256" key="1">
    <source>
        <dbReference type="ARBA" id="ARBA00004251"/>
    </source>
</evidence>
<sequence length="711" mass="79138">MVGNDFKVKHFRFPKPPFIFYLSMIATFFLVIPFTSAISFNYTSFNSDDTNITYDQRAAAADNVIRLTGNQAHNQFVGRATYSRPMHLWDKVSGNLTDFTTHFSFVIDSQNRTKYGDGLVFFLDRAGSKIPESVTKGGGMGLTRDGQELNTTDNHFVAVEFDIYKNSLWDPPGLHVGIDIKSMRSIANVSWLISNTSIMEGRKNEAWISYNSSSHNLSVVFTGLRNNVPVRQFLYEIVDLRLHLPEFVAFGFSAATGNASAMHTIYSWDFSSSLETDDDIVTNPTGSGAPSRSKNKKLGLALGLGAGGFFLVGGLALVLLALWKKSRRDQEDDLAFAVYMDEEFQRGTGPKRFSFKELARATKNFSDEEKLGQGGFGGVYRGFLRDSNASVAIKRVSKASKQGIKEYASEVKIIGQLRHRNLVQLLGWCHERRELLLVYEFLSNGSLDSFLFKDNSLLIWELRYKIAQGLASALLYLHEEWEQCVVHRDIKSSNIMLDSDFNAKLGDFGLARFVDHDKGSRTTVLAGTMGYMAPECVTSGQTGKESDVYSFGIVALEIACGRKPVTPKAPEDQVIMLEWVWGLYGRGEVLEAADPRLLGDFNEQQMEQLMIVGLWCAHPDRNLRPSIRETIHVLNFEAPLPVLPSNIPPPVYPPRANRVNRPAETSLLYTSNVATDSEGGKSQYSSQISYNTNSSQLTTSSSTSVSLLNVG</sequence>
<keyword evidence="6" id="KW-0723">Serine/threonine-protein kinase</keyword>
<dbReference type="Gene3D" id="1.10.510.10">
    <property type="entry name" value="Transferase(Phosphotransferase) domain 1"/>
    <property type="match status" value="1"/>
</dbReference>
<dbReference type="CDD" id="cd06899">
    <property type="entry name" value="lectin_legume_LecRK_Arcelin_ConA"/>
    <property type="match status" value="1"/>
</dbReference>
<evidence type="ECO:0000256" key="20">
    <source>
        <dbReference type="ARBA" id="ARBA00058818"/>
    </source>
</evidence>
<dbReference type="Gene3D" id="3.30.200.20">
    <property type="entry name" value="Phosphorylase Kinase, domain 1"/>
    <property type="match status" value="1"/>
</dbReference>
<comment type="similarity">
    <text evidence="2">Belongs to the leguminous lectin family.</text>
</comment>
<comment type="similarity">
    <text evidence="4">In the C-terminal section; belongs to the protein kinase superfamily. Ser/Thr protein kinase family.</text>
</comment>
<feature type="compositionally biased region" description="Polar residues" evidence="23">
    <location>
        <begin position="675"/>
        <end position="688"/>
    </location>
</feature>
<keyword evidence="5" id="KW-1003">Cell membrane</keyword>
<keyword evidence="16 24" id="KW-0472">Membrane</keyword>
<dbReference type="GO" id="GO:0030246">
    <property type="term" value="F:carbohydrate binding"/>
    <property type="evidence" value="ECO:0007669"/>
    <property type="project" value="UniProtKB-KW"/>
</dbReference>
<dbReference type="InterPro" id="IPR000719">
    <property type="entry name" value="Prot_kinase_dom"/>
</dbReference>
<name>A0A833U1A8_JUGRE</name>
<dbReference type="InterPro" id="IPR008271">
    <property type="entry name" value="Ser/Thr_kinase_AS"/>
</dbReference>
<protein>
    <recommendedName>
        <fullName evidence="25">Protein kinase domain-containing protein</fullName>
    </recommendedName>
</protein>
<dbReference type="PROSITE" id="PS00107">
    <property type="entry name" value="PROTEIN_KINASE_ATP"/>
    <property type="match status" value="1"/>
</dbReference>
<keyword evidence="10" id="KW-0430">Lectin</keyword>
<keyword evidence="11 22" id="KW-0547">Nucleotide-binding</keyword>
<evidence type="ECO:0000313" key="27">
    <source>
        <dbReference type="Proteomes" id="UP000619265"/>
    </source>
</evidence>
<dbReference type="PROSITE" id="PS50011">
    <property type="entry name" value="PROTEIN_KINASE_DOM"/>
    <property type="match status" value="1"/>
</dbReference>
<dbReference type="Pfam" id="PF00139">
    <property type="entry name" value="Lectin_legB"/>
    <property type="match status" value="1"/>
</dbReference>
<dbReference type="Gene3D" id="2.60.120.200">
    <property type="match status" value="1"/>
</dbReference>
<gene>
    <name evidence="26" type="ORF">F2P56_028951</name>
</gene>
<dbReference type="Proteomes" id="UP000619265">
    <property type="component" value="Unassembled WGS sequence"/>
</dbReference>
<dbReference type="InterPro" id="IPR017441">
    <property type="entry name" value="Protein_kinase_ATP_BS"/>
</dbReference>
<dbReference type="CDD" id="cd14066">
    <property type="entry name" value="STKc_IRAK"/>
    <property type="match status" value="1"/>
</dbReference>
<evidence type="ECO:0000256" key="14">
    <source>
        <dbReference type="ARBA" id="ARBA00022840"/>
    </source>
</evidence>
<evidence type="ECO:0000256" key="23">
    <source>
        <dbReference type="SAM" id="MobiDB-lite"/>
    </source>
</evidence>
<evidence type="ECO:0000256" key="3">
    <source>
        <dbReference type="ARBA" id="ARBA00008536"/>
    </source>
</evidence>
<dbReference type="PROSITE" id="PS00108">
    <property type="entry name" value="PROTEIN_KINASE_ST"/>
    <property type="match status" value="1"/>
</dbReference>
<keyword evidence="9" id="KW-0732">Signal</keyword>
<dbReference type="Gramene" id="Jr13_03400_p1">
    <property type="protein sequence ID" value="cds.Jr13_03400_p1"/>
    <property type="gene ID" value="Jr13_03400"/>
</dbReference>
<accession>A0A833U1A8</accession>
<comment type="function">
    <text evidence="19">Involved in resistance response to the pathogenic oomycetes Phytophthora infestans and Phytophthora capsici.</text>
</comment>
<feature type="binding site" evidence="22">
    <location>
        <position position="394"/>
    </location>
    <ligand>
        <name>ATP</name>
        <dbReference type="ChEBI" id="CHEBI:30616"/>
    </ligand>
</feature>
<evidence type="ECO:0000256" key="5">
    <source>
        <dbReference type="ARBA" id="ARBA00022475"/>
    </source>
</evidence>
<feature type="compositionally biased region" description="Low complexity" evidence="23">
    <location>
        <begin position="689"/>
        <end position="711"/>
    </location>
</feature>
<dbReference type="InterPro" id="IPR011009">
    <property type="entry name" value="Kinase-like_dom_sf"/>
</dbReference>
<evidence type="ECO:0000256" key="2">
    <source>
        <dbReference type="ARBA" id="ARBA00007606"/>
    </source>
</evidence>
<dbReference type="GO" id="GO:0005524">
    <property type="term" value="F:ATP binding"/>
    <property type="evidence" value="ECO:0007669"/>
    <property type="project" value="UniProtKB-UniRule"/>
</dbReference>
<evidence type="ECO:0000256" key="12">
    <source>
        <dbReference type="ARBA" id="ARBA00022777"/>
    </source>
</evidence>
<dbReference type="FunFam" id="1.10.510.10:FF:000240">
    <property type="entry name" value="Lectin-domain containing receptor kinase A4.3"/>
    <property type="match status" value="1"/>
</dbReference>
<evidence type="ECO:0000256" key="17">
    <source>
        <dbReference type="ARBA" id="ARBA00023170"/>
    </source>
</evidence>
<dbReference type="GO" id="GO:0009626">
    <property type="term" value="P:plant-type hypersensitive response"/>
    <property type="evidence" value="ECO:0007669"/>
    <property type="project" value="UniProtKB-ARBA"/>
</dbReference>
<dbReference type="PANTHER" id="PTHR27007">
    <property type="match status" value="1"/>
</dbReference>
<evidence type="ECO:0000256" key="24">
    <source>
        <dbReference type="SAM" id="Phobius"/>
    </source>
</evidence>
<dbReference type="PROSITE" id="PS00308">
    <property type="entry name" value="LECTIN_LEGUME_ALPHA"/>
    <property type="match status" value="1"/>
</dbReference>
<comment type="caution">
    <text evidence="26">The sequence shown here is derived from an EMBL/GenBank/DDBJ whole genome shotgun (WGS) entry which is preliminary data.</text>
</comment>
<keyword evidence="18" id="KW-0325">Glycoprotein</keyword>
<dbReference type="InterPro" id="IPR001220">
    <property type="entry name" value="Legume_lectin_dom"/>
</dbReference>
<comment type="subunit">
    <text evidence="21">Interacts with ABCG40.</text>
</comment>
<keyword evidence="12" id="KW-0418">Kinase</keyword>
<dbReference type="SUPFAM" id="SSF56112">
    <property type="entry name" value="Protein kinase-like (PK-like)"/>
    <property type="match status" value="1"/>
</dbReference>
<dbReference type="InterPro" id="IPR000985">
    <property type="entry name" value="Lectin_LegA_CS"/>
</dbReference>
<dbReference type="InterPro" id="IPR013320">
    <property type="entry name" value="ConA-like_dom_sf"/>
</dbReference>
<feature type="region of interest" description="Disordered" evidence="23">
    <location>
        <begin position="675"/>
        <end position="711"/>
    </location>
</feature>
<dbReference type="Pfam" id="PF00069">
    <property type="entry name" value="Pkinase"/>
    <property type="match status" value="1"/>
</dbReference>
<comment type="similarity">
    <text evidence="3">In the N-terminal section; belongs to the leguminous lectin family.</text>
</comment>
<evidence type="ECO:0000256" key="15">
    <source>
        <dbReference type="ARBA" id="ARBA00022989"/>
    </source>
</evidence>
<dbReference type="GO" id="GO:0005886">
    <property type="term" value="C:plasma membrane"/>
    <property type="evidence" value="ECO:0007669"/>
    <property type="project" value="UniProtKB-SubCell"/>
</dbReference>
<evidence type="ECO:0000256" key="22">
    <source>
        <dbReference type="PROSITE-ProRule" id="PRU10141"/>
    </source>
</evidence>
<evidence type="ECO:0000256" key="6">
    <source>
        <dbReference type="ARBA" id="ARBA00022527"/>
    </source>
</evidence>
<evidence type="ECO:0000256" key="16">
    <source>
        <dbReference type="ARBA" id="ARBA00023136"/>
    </source>
</evidence>
<evidence type="ECO:0000256" key="11">
    <source>
        <dbReference type="ARBA" id="ARBA00022741"/>
    </source>
</evidence>
<dbReference type="GO" id="GO:0004674">
    <property type="term" value="F:protein serine/threonine kinase activity"/>
    <property type="evidence" value="ECO:0007669"/>
    <property type="project" value="UniProtKB-KW"/>
</dbReference>
<keyword evidence="17" id="KW-0675">Receptor</keyword>
<dbReference type="FunFam" id="3.30.200.20:FF:000168">
    <property type="entry name" value="L-type lectin-domain containing receptor kinase IX.1"/>
    <property type="match status" value="1"/>
</dbReference>
<reference evidence="26" key="2">
    <citation type="submission" date="2020-03" db="EMBL/GenBank/DDBJ databases">
        <title>Walnut 2.0.</title>
        <authorList>
            <person name="Marrano A."/>
            <person name="Britton M."/>
            <person name="Zimin A.V."/>
            <person name="Zaini P.A."/>
            <person name="Workman R."/>
            <person name="Puiu D."/>
            <person name="Bianco L."/>
            <person name="Allen B.J."/>
            <person name="Troggio M."/>
            <person name="Leslie C.A."/>
            <person name="Timp W."/>
            <person name="Dendekar A."/>
            <person name="Salzberg S.L."/>
            <person name="Neale D.B."/>
        </authorList>
    </citation>
    <scope>NUCLEOTIDE SEQUENCE</scope>
    <source>
        <tissue evidence="26">Leaves</tissue>
    </source>
</reference>
<evidence type="ECO:0000256" key="7">
    <source>
        <dbReference type="ARBA" id="ARBA00022679"/>
    </source>
</evidence>
<evidence type="ECO:0000256" key="19">
    <source>
        <dbReference type="ARBA" id="ARBA00058054"/>
    </source>
</evidence>
<keyword evidence="7" id="KW-0808">Transferase</keyword>
<evidence type="ECO:0000256" key="21">
    <source>
        <dbReference type="ARBA" id="ARBA00063357"/>
    </source>
</evidence>
<evidence type="ECO:0000256" key="8">
    <source>
        <dbReference type="ARBA" id="ARBA00022692"/>
    </source>
</evidence>
<dbReference type="SUPFAM" id="SSF49899">
    <property type="entry name" value="Concanavalin A-like lectins/glucanases"/>
    <property type="match status" value="1"/>
</dbReference>
<evidence type="ECO:0000313" key="26">
    <source>
        <dbReference type="EMBL" id="KAF5448413.1"/>
    </source>
</evidence>
<feature type="domain" description="Protein kinase" evidence="25">
    <location>
        <begin position="365"/>
        <end position="643"/>
    </location>
</feature>
<dbReference type="InterPro" id="IPR050528">
    <property type="entry name" value="L-type_Lectin-RKs"/>
</dbReference>
<evidence type="ECO:0000256" key="10">
    <source>
        <dbReference type="ARBA" id="ARBA00022734"/>
    </source>
</evidence>
<reference evidence="26" key="1">
    <citation type="submission" date="2015-10" db="EMBL/GenBank/DDBJ databases">
        <authorList>
            <person name="Martinez-Garcia P.J."/>
            <person name="Crepeau M.W."/>
            <person name="Puiu D."/>
            <person name="Gonzalez-Ibeas D."/>
            <person name="Whalen J."/>
            <person name="Stevens K."/>
            <person name="Paul R."/>
            <person name="Butterfield T."/>
            <person name="Britton M."/>
            <person name="Reagan R."/>
            <person name="Chakraborty S."/>
            <person name="Walawage S.L."/>
            <person name="Vasquez-Gross H.A."/>
            <person name="Cardeno C."/>
            <person name="Famula R."/>
            <person name="Pratt K."/>
            <person name="Kuruganti S."/>
            <person name="Aradhya M.K."/>
            <person name="Leslie C.A."/>
            <person name="Dandekar A.M."/>
            <person name="Salzberg S.L."/>
            <person name="Wegrzyn J.L."/>
            <person name="Langley C.H."/>
            <person name="Neale D.B."/>
        </authorList>
    </citation>
    <scope>NUCLEOTIDE SEQUENCE</scope>
    <source>
        <tissue evidence="26">Leaves</tissue>
    </source>
</reference>
<evidence type="ECO:0000256" key="9">
    <source>
        <dbReference type="ARBA" id="ARBA00022729"/>
    </source>
</evidence>
<feature type="transmembrane region" description="Helical" evidence="24">
    <location>
        <begin position="18"/>
        <end position="40"/>
    </location>
</feature>
<dbReference type="EMBL" id="LIHL02000013">
    <property type="protein sequence ID" value="KAF5448413.1"/>
    <property type="molecule type" value="Genomic_DNA"/>
</dbReference>
<dbReference type="FunFam" id="2.60.120.200:FF:000103">
    <property type="entry name" value="L-type lectin-domain containing receptor kinase IX.1"/>
    <property type="match status" value="1"/>
</dbReference>
<keyword evidence="13" id="KW-0611">Plant defense</keyword>
<comment type="function">
    <text evidence="20">Promotes hydrogen peroxide H(2)O(2) production and cell death.</text>
</comment>
<organism evidence="26 27">
    <name type="scientific">Juglans regia</name>
    <name type="common">English walnut</name>
    <dbReference type="NCBI Taxonomy" id="51240"/>
    <lineage>
        <taxon>Eukaryota</taxon>
        <taxon>Viridiplantae</taxon>
        <taxon>Streptophyta</taxon>
        <taxon>Embryophyta</taxon>
        <taxon>Tracheophyta</taxon>
        <taxon>Spermatophyta</taxon>
        <taxon>Magnoliopsida</taxon>
        <taxon>eudicotyledons</taxon>
        <taxon>Gunneridae</taxon>
        <taxon>Pentapetalae</taxon>
        <taxon>rosids</taxon>
        <taxon>fabids</taxon>
        <taxon>Fagales</taxon>
        <taxon>Juglandaceae</taxon>
        <taxon>Juglans</taxon>
    </lineage>
</organism>
<evidence type="ECO:0000256" key="18">
    <source>
        <dbReference type="ARBA" id="ARBA00023180"/>
    </source>
</evidence>
<keyword evidence="8 24" id="KW-0812">Transmembrane</keyword>
<dbReference type="AlphaFoldDB" id="A0A833U1A8"/>
<dbReference type="SMART" id="SM00220">
    <property type="entry name" value="S_TKc"/>
    <property type="match status" value="1"/>
</dbReference>
<evidence type="ECO:0000256" key="13">
    <source>
        <dbReference type="ARBA" id="ARBA00022821"/>
    </source>
</evidence>
<evidence type="ECO:0000256" key="4">
    <source>
        <dbReference type="ARBA" id="ARBA00010217"/>
    </source>
</evidence>
<keyword evidence="14 22" id="KW-0067">ATP-binding</keyword>
<keyword evidence="15 24" id="KW-1133">Transmembrane helix</keyword>
<feature type="transmembrane region" description="Helical" evidence="24">
    <location>
        <begin position="300"/>
        <end position="323"/>
    </location>
</feature>
<evidence type="ECO:0000259" key="25">
    <source>
        <dbReference type="PROSITE" id="PS50011"/>
    </source>
</evidence>
<comment type="subcellular location">
    <subcellularLocation>
        <location evidence="1">Cell membrane</location>
        <topology evidence="1">Single-pass type I membrane protein</topology>
    </subcellularLocation>
</comment>